<dbReference type="Proteomes" id="UP000694920">
    <property type="component" value="Unplaced"/>
</dbReference>
<sequence>MYMCSQCKYESRRHFNVRRHEGRIHGIAKKQRECCGTIFVTKGEFYEHCEMVHPDLRKWASISKKKYKMVGNACLDIKLDLPAMDDAYCPSTSECETQATNVRRMSERIKKKAIATLYHKIKPIGKLEFEDVPLIYFLNMPSKVSYLKSIYSLDMIKMEPETSMLGTDIKNDENFGKGQEVKTENGCVRTQAEESMEQMLPLKKLILTKFLNSGFENPECESGRGVLKNHNAVGNVFKKEEEVKGQVPRSDFEKKIRVPKKRGKFSKRKSNKSNAENIPFNNQNDGTFTLSGWDVELEENIFLKIDDNVNWPLATEIHRDFLGSIDFDRL</sequence>
<evidence type="ECO:0000313" key="1">
    <source>
        <dbReference type="Proteomes" id="UP000694920"/>
    </source>
</evidence>
<dbReference type="KEGG" id="ccin:107272433"/>
<reference evidence="2" key="1">
    <citation type="submission" date="2025-08" db="UniProtKB">
        <authorList>
            <consortium name="RefSeq"/>
        </authorList>
    </citation>
    <scope>IDENTIFICATION</scope>
</reference>
<gene>
    <name evidence="2" type="primary">LOC107272433</name>
</gene>
<organism evidence="1 2">
    <name type="scientific">Cephus cinctus</name>
    <name type="common">Wheat stem sawfly</name>
    <dbReference type="NCBI Taxonomy" id="211228"/>
    <lineage>
        <taxon>Eukaryota</taxon>
        <taxon>Metazoa</taxon>
        <taxon>Ecdysozoa</taxon>
        <taxon>Arthropoda</taxon>
        <taxon>Hexapoda</taxon>
        <taxon>Insecta</taxon>
        <taxon>Pterygota</taxon>
        <taxon>Neoptera</taxon>
        <taxon>Endopterygota</taxon>
        <taxon>Hymenoptera</taxon>
        <taxon>Cephoidea</taxon>
        <taxon>Cephidae</taxon>
        <taxon>Cephus</taxon>
    </lineage>
</organism>
<protein>
    <submittedName>
        <fullName evidence="2">Uncharacterized protein LOC107272433</fullName>
    </submittedName>
</protein>
<keyword evidence="1" id="KW-1185">Reference proteome</keyword>
<proteinExistence type="predicted"/>
<name>A0AAJ7CA16_CEPCN</name>
<dbReference type="RefSeq" id="XP_015605085.1">
    <property type="nucleotide sequence ID" value="XM_015749599.2"/>
</dbReference>
<dbReference type="AlphaFoldDB" id="A0AAJ7CA16"/>
<evidence type="ECO:0000313" key="2">
    <source>
        <dbReference type="RefSeq" id="XP_015605085.1"/>
    </source>
</evidence>
<dbReference type="GeneID" id="107272433"/>
<accession>A0AAJ7CA16</accession>